<dbReference type="RefSeq" id="WP_381443635.1">
    <property type="nucleotide sequence ID" value="NZ_JBHSNP010000011.1"/>
</dbReference>
<accession>A0ABW0TX27</accession>
<reference evidence="3" key="1">
    <citation type="journal article" date="2019" name="Int. J. Syst. Evol. Microbiol.">
        <title>The Global Catalogue of Microorganisms (GCM) 10K type strain sequencing project: providing services to taxonomists for standard genome sequencing and annotation.</title>
        <authorList>
            <consortium name="The Broad Institute Genomics Platform"/>
            <consortium name="The Broad Institute Genome Sequencing Center for Infectious Disease"/>
            <person name="Wu L."/>
            <person name="Ma J."/>
        </authorList>
    </citation>
    <scope>NUCLEOTIDE SEQUENCE [LARGE SCALE GENOMIC DNA]</scope>
    <source>
        <strain evidence="3">KACC 11299</strain>
    </source>
</reference>
<name>A0ABW0TX27_9BACL</name>
<proteinExistence type="predicted"/>
<dbReference type="EMBL" id="JBHSNP010000011">
    <property type="protein sequence ID" value="MFC5603287.1"/>
    <property type="molecule type" value="Genomic_DNA"/>
</dbReference>
<feature type="domain" description="YpoC-like" evidence="1">
    <location>
        <begin position="11"/>
        <end position="110"/>
    </location>
</feature>
<keyword evidence="3" id="KW-1185">Reference proteome</keyword>
<organism evidence="2 3">
    <name type="scientific">Sporosarcina koreensis</name>
    <dbReference type="NCBI Taxonomy" id="334735"/>
    <lineage>
        <taxon>Bacteria</taxon>
        <taxon>Bacillati</taxon>
        <taxon>Bacillota</taxon>
        <taxon>Bacilli</taxon>
        <taxon>Bacillales</taxon>
        <taxon>Caryophanaceae</taxon>
        <taxon>Sporosarcina</taxon>
    </lineage>
</organism>
<dbReference type="Proteomes" id="UP001596071">
    <property type="component" value="Unassembled WGS sequence"/>
</dbReference>
<evidence type="ECO:0000313" key="2">
    <source>
        <dbReference type="EMBL" id="MFC5603287.1"/>
    </source>
</evidence>
<evidence type="ECO:0000313" key="3">
    <source>
        <dbReference type="Proteomes" id="UP001596071"/>
    </source>
</evidence>
<dbReference type="Pfam" id="PF21747">
    <property type="entry name" value="YpoC"/>
    <property type="match status" value="1"/>
</dbReference>
<protein>
    <submittedName>
        <fullName evidence="2">YpoC family protein</fullName>
    </submittedName>
</protein>
<comment type="caution">
    <text evidence="2">The sequence shown here is derived from an EMBL/GenBank/DDBJ whole genome shotgun (WGS) entry which is preliminary data.</text>
</comment>
<evidence type="ECO:0000259" key="1">
    <source>
        <dbReference type="Pfam" id="PF21747"/>
    </source>
</evidence>
<dbReference type="InterPro" id="IPR048427">
    <property type="entry name" value="YpoC"/>
</dbReference>
<sequence length="110" mass="12897">MHNSEIDRKEMLYAFWNNWLDMKVGIEEAYKHKNAEAANMMDKAIENYVKMLGTFMRVDSSTKSSIEPLNGEERLQFIQDKISVYFAFVQLDTLYTEAMKKAVSQLAMRK</sequence>
<gene>
    <name evidence="2" type="ORF">ACFPTP_08620</name>
</gene>